<organism evidence="1 2">
    <name type="scientific">Elysia marginata</name>
    <dbReference type="NCBI Taxonomy" id="1093978"/>
    <lineage>
        <taxon>Eukaryota</taxon>
        <taxon>Metazoa</taxon>
        <taxon>Spiralia</taxon>
        <taxon>Lophotrochozoa</taxon>
        <taxon>Mollusca</taxon>
        <taxon>Gastropoda</taxon>
        <taxon>Heterobranchia</taxon>
        <taxon>Euthyneura</taxon>
        <taxon>Panpulmonata</taxon>
        <taxon>Sacoglossa</taxon>
        <taxon>Placobranchoidea</taxon>
        <taxon>Plakobranchidae</taxon>
        <taxon>Elysia</taxon>
    </lineage>
</organism>
<dbReference type="AlphaFoldDB" id="A0AAV4ITP6"/>
<comment type="caution">
    <text evidence="1">The sequence shown here is derived from an EMBL/GenBank/DDBJ whole genome shotgun (WGS) entry which is preliminary data.</text>
</comment>
<reference evidence="1 2" key="1">
    <citation type="journal article" date="2021" name="Elife">
        <title>Chloroplast acquisition without the gene transfer in kleptoplastic sea slugs, Plakobranchus ocellatus.</title>
        <authorList>
            <person name="Maeda T."/>
            <person name="Takahashi S."/>
            <person name="Yoshida T."/>
            <person name="Shimamura S."/>
            <person name="Takaki Y."/>
            <person name="Nagai Y."/>
            <person name="Toyoda A."/>
            <person name="Suzuki Y."/>
            <person name="Arimoto A."/>
            <person name="Ishii H."/>
            <person name="Satoh N."/>
            <person name="Nishiyama T."/>
            <person name="Hasebe M."/>
            <person name="Maruyama T."/>
            <person name="Minagawa J."/>
            <person name="Obokata J."/>
            <person name="Shigenobu S."/>
        </authorList>
    </citation>
    <scope>NUCLEOTIDE SEQUENCE [LARGE SCALE GENOMIC DNA]</scope>
</reference>
<proteinExistence type="predicted"/>
<gene>
    <name evidence="1" type="ORF">ElyMa_004874600</name>
</gene>
<dbReference type="EMBL" id="BMAT01009755">
    <property type="protein sequence ID" value="GFS13074.1"/>
    <property type="molecule type" value="Genomic_DNA"/>
</dbReference>
<protein>
    <submittedName>
        <fullName evidence="1">Uncharacterized protein</fullName>
    </submittedName>
</protein>
<accession>A0AAV4ITP6</accession>
<sequence length="128" mass="14147">MTDQQGARPTDKPRAGRPGEATKAWLDIVFYQSATSVKSFVVFTNHQRSRHCVYKVLQPPVHPVPPYVHSLAAQLAANKALIRPHEAARKREESQALGKLRGQVVISLSEPARAIKHTQAQSHGRQGV</sequence>
<keyword evidence="2" id="KW-1185">Reference proteome</keyword>
<dbReference type="Proteomes" id="UP000762676">
    <property type="component" value="Unassembled WGS sequence"/>
</dbReference>
<evidence type="ECO:0000313" key="1">
    <source>
        <dbReference type="EMBL" id="GFS13074.1"/>
    </source>
</evidence>
<evidence type="ECO:0000313" key="2">
    <source>
        <dbReference type="Proteomes" id="UP000762676"/>
    </source>
</evidence>
<name>A0AAV4ITP6_9GAST</name>